<evidence type="ECO:0000313" key="2">
    <source>
        <dbReference type="Proteomes" id="UP001370348"/>
    </source>
</evidence>
<dbReference type="PROSITE" id="PS51257">
    <property type="entry name" value="PROKAR_LIPOPROTEIN"/>
    <property type="match status" value="1"/>
</dbReference>
<dbReference type="Proteomes" id="UP001370348">
    <property type="component" value="Chromosome"/>
</dbReference>
<reference evidence="1 2" key="1">
    <citation type="submission" date="2021-12" db="EMBL/GenBank/DDBJ databases">
        <title>Discovery of the Pendulisporaceae a myxobacterial family with distinct sporulation behavior and unique specialized metabolism.</title>
        <authorList>
            <person name="Garcia R."/>
            <person name="Popoff A."/>
            <person name="Bader C.D."/>
            <person name="Loehr J."/>
            <person name="Walesch S."/>
            <person name="Walt C."/>
            <person name="Boldt J."/>
            <person name="Bunk B."/>
            <person name="Haeckl F.J.F.P.J."/>
            <person name="Gunesch A.P."/>
            <person name="Birkelbach J."/>
            <person name="Nuebel U."/>
            <person name="Pietschmann T."/>
            <person name="Bach T."/>
            <person name="Mueller R."/>
        </authorList>
    </citation>
    <scope>NUCLEOTIDE SEQUENCE [LARGE SCALE GENOMIC DNA]</scope>
    <source>
        <strain evidence="1 2">MSr11954</strain>
    </source>
</reference>
<dbReference type="EMBL" id="CP089984">
    <property type="protein sequence ID" value="WXB14744.1"/>
    <property type="molecule type" value="Genomic_DNA"/>
</dbReference>
<sequence length="410" mass="44647">MKKLHGAGGALSLVLAGLLGTASGCGSDSNDTGGGGLKGTTRFAVSSTVSNNDSNAAGYVTILDSLEPRAKLSLKNAREFVGQSDMWTYEGAVFVASGDEPKVTKFTVGDDGRLVQQGQALSFAAYGFQPGDAAFWYNRFISPTKAYMIHGTAEYVVWNPAEMKIIDKFNLPKMEPRDGMIPRAAFMDRGTVVHNGRLYQPLYWTDEGWERRPDDSKIAVFDVNTNQLIQLLSAPCPGLDVATLDESGNIYFSPWTGGAAVHLVLENAATCVAKVDTNTLKVSVEFNFKDVTEGREGSAFYYAGKGQFVMSVFHHEKVDVAGAKKPFDIIHGLNWHIWSYDPKSHKATEVSSIGWNSGATYWTRVDGAPYALIPGANYASTIVYGFNTADSTATKLFDTDGWMTRLFKVR</sequence>
<name>A0ABZ2LYR8_9BACT</name>
<protein>
    <submittedName>
        <fullName evidence="1">Uncharacterized protein</fullName>
    </submittedName>
</protein>
<accession>A0ABZ2LYR8</accession>
<proteinExistence type="predicted"/>
<dbReference type="InterPro" id="IPR011044">
    <property type="entry name" value="Quino_amine_DH_bsu"/>
</dbReference>
<gene>
    <name evidence="1" type="ORF">LZC94_43840</name>
</gene>
<organism evidence="1 2">
    <name type="scientific">Pendulispora albinea</name>
    <dbReference type="NCBI Taxonomy" id="2741071"/>
    <lineage>
        <taxon>Bacteria</taxon>
        <taxon>Pseudomonadati</taxon>
        <taxon>Myxococcota</taxon>
        <taxon>Myxococcia</taxon>
        <taxon>Myxococcales</taxon>
        <taxon>Sorangiineae</taxon>
        <taxon>Pendulisporaceae</taxon>
        <taxon>Pendulispora</taxon>
    </lineage>
</organism>
<keyword evidence="2" id="KW-1185">Reference proteome</keyword>
<dbReference type="SUPFAM" id="SSF50969">
    <property type="entry name" value="YVTN repeat-like/Quinoprotein amine dehydrogenase"/>
    <property type="match status" value="1"/>
</dbReference>
<evidence type="ECO:0000313" key="1">
    <source>
        <dbReference type="EMBL" id="WXB14744.1"/>
    </source>
</evidence>
<dbReference type="RefSeq" id="WP_394824369.1">
    <property type="nucleotide sequence ID" value="NZ_CP089984.1"/>
</dbReference>